<dbReference type="EMBL" id="CP040428">
    <property type="protein sequence ID" value="QCT21273.1"/>
    <property type="molecule type" value="Genomic_DNA"/>
</dbReference>
<dbReference type="PANTHER" id="PTHR35201:SF4">
    <property type="entry name" value="BETA-PINACENE SYNTHASE-RELATED"/>
    <property type="match status" value="1"/>
</dbReference>
<evidence type="ECO:0000313" key="3">
    <source>
        <dbReference type="Proteomes" id="UP000302163"/>
    </source>
</evidence>
<proteinExistence type="inferred from homology"/>
<dbReference type="GO" id="GO:0046872">
    <property type="term" value="F:metal ion binding"/>
    <property type="evidence" value="ECO:0007669"/>
    <property type="project" value="UniProtKB-KW"/>
</dbReference>
<dbReference type="Proteomes" id="UP000302163">
    <property type="component" value="Chromosome"/>
</dbReference>
<dbReference type="Gene3D" id="1.10.600.10">
    <property type="entry name" value="Farnesyl Diphosphate Synthase"/>
    <property type="match status" value="1"/>
</dbReference>
<comment type="cofactor">
    <cofactor evidence="1">
        <name>Mg(2+)</name>
        <dbReference type="ChEBI" id="CHEBI:18420"/>
    </cofactor>
</comment>
<sequence length="417" mass="47719">MLTQEIRRWPQKNTPLKRQAVLVVMGQGAGLYCISTQVEGIFLCQPIILKGAFMAITKVEVCLSEDDAVQVIRSMDRMQGVKEHRLNFQYPEHWFAPVTLSPFAQQIEQETISWMQGIGLIKDKKTLSLVRAMEPGFFAGFSYSMAPYDHALLFCKCVTMWLLWDDERVEIAKTYEEIEAPVKALYGDQIPTHQMNDPYVQGFKHLGDEHERLGASKHWRKRFAASMAEWGSHAIYEEVLRRNNESDDRRSLEEAIQLRALTTGFTPTTIPVEQIAGLELPDELLESEDYKSILDCAAKICLIVNDVVGVPKDICNDQIKSNVILYYMNANNVSLFDAYNLAIKIHDDAVNTYDKLVANLLKSFPPENRAGINNFFNLIRYLETGFGIWQEKCIRYQQSVAAQMNQSYRIAITRRLA</sequence>
<evidence type="ECO:0000256" key="1">
    <source>
        <dbReference type="RuleBase" id="RU366034"/>
    </source>
</evidence>
<keyword evidence="1" id="KW-0479">Metal-binding</keyword>
<organism evidence="2 3">
    <name type="scientific">Jejubacter calystegiae</name>
    <dbReference type="NCBI Taxonomy" id="2579935"/>
    <lineage>
        <taxon>Bacteria</taxon>
        <taxon>Pseudomonadati</taxon>
        <taxon>Pseudomonadota</taxon>
        <taxon>Gammaproteobacteria</taxon>
        <taxon>Enterobacterales</taxon>
        <taxon>Enterobacteriaceae</taxon>
        <taxon>Jejubacter</taxon>
    </lineage>
</organism>
<dbReference type="InterPro" id="IPR008949">
    <property type="entry name" value="Isoprenoid_synthase_dom_sf"/>
</dbReference>
<dbReference type="EC" id="4.2.3.-" evidence="1"/>
<name>A0A4P8YM49_9ENTR</name>
<dbReference type="KEGG" id="izh:FEM41_17270"/>
<dbReference type="GO" id="GO:0010333">
    <property type="term" value="F:terpene synthase activity"/>
    <property type="evidence" value="ECO:0007669"/>
    <property type="project" value="InterPro"/>
</dbReference>
<keyword evidence="1" id="KW-0460">Magnesium</keyword>
<dbReference type="OrthoDB" id="7060009at2"/>
<protein>
    <recommendedName>
        <fullName evidence="1">Terpene synthase</fullName>
        <ecNumber evidence="1">4.2.3.-</ecNumber>
    </recommendedName>
</protein>
<keyword evidence="3" id="KW-1185">Reference proteome</keyword>
<dbReference type="AlphaFoldDB" id="A0A4P8YM49"/>
<comment type="similarity">
    <text evidence="1">Belongs to the terpene synthase family.</text>
</comment>
<dbReference type="SUPFAM" id="SSF48576">
    <property type="entry name" value="Terpenoid synthases"/>
    <property type="match status" value="1"/>
</dbReference>
<evidence type="ECO:0000313" key="2">
    <source>
        <dbReference type="EMBL" id="QCT21273.1"/>
    </source>
</evidence>
<dbReference type="PANTHER" id="PTHR35201">
    <property type="entry name" value="TERPENE SYNTHASE"/>
    <property type="match status" value="1"/>
</dbReference>
<reference evidence="2 3" key="1">
    <citation type="submission" date="2019-05" db="EMBL/GenBank/DDBJ databases">
        <title>Complete genome sequence of Izhakiella calystegiae KSNA2, an endophyte isolated from beach morning glory (Calystegia soldanella).</title>
        <authorList>
            <person name="Jiang L."/>
            <person name="Jeong J.C."/>
            <person name="Kim C.Y."/>
            <person name="Kim D.H."/>
            <person name="Kim S.W."/>
            <person name="Lee j."/>
        </authorList>
    </citation>
    <scope>NUCLEOTIDE SEQUENCE [LARGE SCALE GENOMIC DNA]</scope>
    <source>
        <strain evidence="2 3">KSNA2</strain>
    </source>
</reference>
<dbReference type="InterPro" id="IPR034686">
    <property type="entry name" value="Terpene_cyclase-like_2"/>
</dbReference>
<gene>
    <name evidence="2" type="ORF">FEM41_17270</name>
</gene>
<accession>A0A4P8YM49</accession>
<keyword evidence="1" id="KW-0456">Lyase</keyword>
<dbReference type="Pfam" id="PF19086">
    <property type="entry name" value="Terpene_syn_C_2"/>
    <property type="match status" value="1"/>
</dbReference>
<dbReference type="RefSeq" id="WP_138097429.1">
    <property type="nucleotide sequence ID" value="NZ_CP040428.1"/>
</dbReference>